<dbReference type="RefSeq" id="WP_229688109.1">
    <property type="nucleotide sequence ID" value="NZ_BMMJ01000001.1"/>
</dbReference>
<accession>A0A1C6U9B9</accession>
<feature type="transmembrane region" description="Helical" evidence="2">
    <location>
        <begin position="296"/>
        <end position="318"/>
    </location>
</feature>
<protein>
    <submittedName>
        <fullName evidence="4">Uncharacterized protein</fullName>
    </submittedName>
</protein>
<feature type="region of interest" description="Disordered" evidence="1">
    <location>
        <begin position="374"/>
        <end position="413"/>
    </location>
</feature>
<keyword evidence="5" id="KW-1185">Reference proteome</keyword>
<feature type="transmembrane region" description="Helical" evidence="2">
    <location>
        <begin position="228"/>
        <end position="249"/>
    </location>
</feature>
<keyword evidence="2" id="KW-1133">Transmembrane helix</keyword>
<name>A0A1C6U9B9_9ACTN</name>
<dbReference type="AlphaFoldDB" id="A0A1C6U9B9"/>
<reference evidence="5" key="1">
    <citation type="submission" date="2016-06" db="EMBL/GenBank/DDBJ databases">
        <authorList>
            <person name="Varghese N."/>
            <person name="Submissions Spin"/>
        </authorList>
    </citation>
    <scope>NUCLEOTIDE SEQUENCE [LARGE SCALE GENOMIC DNA]</scope>
    <source>
        <strain evidence="5">DSM 45577</strain>
    </source>
</reference>
<feature type="signal peptide" evidence="3">
    <location>
        <begin position="1"/>
        <end position="36"/>
    </location>
</feature>
<keyword evidence="2" id="KW-0812">Transmembrane</keyword>
<evidence type="ECO:0000256" key="3">
    <source>
        <dbReference type="SAM" id="SignalP"/>
    </source>
</evidence>
<keyword evidence="2" id="KW-0472">Membrane</keyword>
<sequence length="413" mass="41379">MSRTGPAVRYRRLARTALVVAGVLGTVLGTAAPAVAHGADAPAGTDYRTGITGVAPARDGVSVRAIEAGARLELTNRSDRPVEVIGYSGEPYLRVGPDGAFENVHSPATYLNRTIAGGTVLPAEADPQAAPQWRRIAEEPTVRWHDRRALWREAEPPAQVRAAPDRVHRVRDWVIPLRDGTEPAELRGTLDWVPPPDPYPWWVGVTVGLLAVGALGLVPAGTRAGARALAGIGGLLAAGGLAAGVLIIGREVDAGAEGVGGVLVGLLSGQIWPLLTGLGALVAGGYALARRPAADFTLALAGTCLALFAGIGNAAVFTRSVVPVPWPAQSARILTALLLAAGAGAAAAGILRLRTAAAAAAAAAEAGSGRAAEGAADTAEGRAEGAADTAAEAGTVGDAGTVGGEPAAVRAGG</sequence>
<evidence type="ECO:0000313" key="5">
    <source>
        <dbReference type="Proteomes" id="UP000198937"/>
    </source>
</evidence>
<gene>
    <name evidence="4" type="ORF">GA0070617_1498</name>
</gene>
<proteinExistence type="predicted"/>
<dbReference type="EMBL" id="FMIA01000002">
    <property type="protein sequence ID" value="SCL50491.1"/>
    <property type="molecule type" value="Genomic_DNA"/>
</dbReference>
<feature type="compositionally biased region" description="Low complexity" evidence="1">
    <location>
        <begin position="386"/>
        <end position="399"/>
    </location>
</feature>
<feature type="chain" id="PRO_5008747517" evidence="3">
    <location>
        <begin position="37"/>
        <end position="413"/>
    </location>
</feature>
<evidence type="ECO:0000256" key="2">
    <source>
        <dbReference type="SAM" id="Phobius"/>
    </source>
</evidence>
<feature type="transmembrane region" description="Helical" evidence="2">
    <location>
        <begin position="199"/>
        <end position="221"/>
    </location>
</feature>
<evidence type="ECO:0000313" key="4">
    <source>
        <dbReference type="EMBL" id="SCL50491.1"/>
    </source>
</evidence>
<feature type="transmembrane region" description="Helical" evidence="2">
    <location>
        <begin position="269"/>
        <end position="289"/>
    </location>
</feature>
<feature type="transmembrane region" description="Helical" evidence="2">
    <location>
        <begin position="330"/>
        <end position="351"/>
    </location>
</feature>
<evidence type="ECO:0000256" key="1">
    <source>
        <dbReference type="SAM" id="MobiDB-lite"/>
    </source>
</evidence>
<dbReference type="Proteomes" id="UP000198937">
    <property type="component" value="Unassembled WGS sequence"/>
</dbReference>
<dbReference type="STRING" id="683228.GA0070617_1498"/>
<organism evidence="4 5">
    <name type="scientific">Micromonospora yangpuensis</name>
    <dbReference type="NCBI Taxonomy" id="683228"/>
    <lineage>
        <taxon>Bacteria</taxon>
        <taxon>Bacillati</taxon>
        <taxon>Actinomycetota</taxon>
        <taxon>Actinomycetes</taxon>
        <taxon>Micromonosporales</taxon>
        <taxon>Micromonosporaceae</taxon>
        <taxon>Micromonospora</taxon>
    </lineage>
</organism>
<keyword evidence="3" id="KW-0732">Signal</keyword>